<comment type="subcellular location">
    <subcellularLocation>
        <location evidence="2">Endoplasmic reticulum membrane</location>
        <topology evidence="2">Multi-pass membrane protein</topology>
    </subcellularLocation>
    <subcellularLocation>
        <location evidence="1">Nucleus</location>
    </subcellularLocation>
</comment>
<keyword evidence="6" id="KW-0805">Transcription regulation</keyword>
<keyword evidence="10" id="KW-0539">Nucleus</keyword>
<dbReference type="Gene3D" id="4.10.280.10">
    <property type="entry name" value="Helix-loop-helix DNA-binding domain"/>
    <property type="match status" value="1"/>
</dbReference>
<dbReference type="GO" id="GO:0005789">
    <property type="term" value="C:endoplasmic reticulum membrane"/>
    <property type="evidence" value="ECO:0007669"/>
    <property type="project" value="UniProtKB-SubCell"/>
</dbReference>
<dbReference type="HOGENOM" id="CLU_008042_0_0_1"/>
<name>T1JCH3_STRMM</name>
<dbReference type="PhylomeDB" id="T1JCH3"/>
<evidence type="ECO:0000256" key="1">
    <source>
        <dbReference type="ARBA" id="ARBA00004123"/>
    </source>
</evidence>
<dbReference type="STRING" id="126957.T1JCH3"/>
<dbReference type="Pfam" id="PF00010">
    <property type="entry name" value="HLH"/>
    <property type="match status" value="1"/>
</dbReference>
<evidence type="ECO:0000256" key="8">
    <source>
        <dbReference type="ARBA" id="ARBA00023136"/>
    </source>
</evidence>
<feature type="compositionally biased region" description="Polar residues" evidence="11">
    <location>
        <begin position="389"/>
        <end position="407"/>
    </location>
</feature>
<dbReference type="SUPFAM" id="SSF47459">
    <property type="entry name" value="HLH, helix-loop-helix DNA-binding domain"/>
    <property type="match status" value="1"/>
</dbReference>
<reference evidence="14" key="2">
    <citation type="submission" date="2015-02" db="UniProtKB">
        <authorList>
            <consortium name="EnsemblMetazoa"/>
        </authorList>
    </citation>
    <scope>IDENTIFICATION</scope>
</reference>
<dbReference type="InterPro" id="IPR011598">
    <property type="entry name" value="bHLH_dom"/>
</dbReference>
<feature type="domain" description="BHLH" evidence="13">
    <location>
        <begin position="297"/>
        <end position="347"/>
    </location>
</feature>
<feature type="transmembrane region" description="Helical" evidence="12">
    <location>
        <begin position="448"/>
        <end position="467"/>
    </location>
</feature>
<evidence type="ECO:0000313" key="14">
    <source>
        <dbReference type="EnsemblMetazoa" id="SMAR011485-PA"/>
    </source>
</evidence>
<keyword evidence="7" id="KW-0238">DNA-binding</keyword>
<feature type="compositionally biased region" description="Low complexity" evidence="11">
    <location>
        <begin position="102"/>
        <end position="112"/>
    </location>
</feature>
<dbReference type="GO" id="GO:0000981">
    <property type="term" value="F:DNA-binding transcription factor activity, RNA polymerase II-specific"/>
    <property type="evidence" value="ECO:0007669"/>
    <property type="project" value="TreeGrafter"/>
</dbReference>
<dbReference type="PROSITE" id="PS50888">
    <property type="entry name" value="BHLH"/>
    <property type="match status" value="1"/>
</dbReference>
<dbReference type="EMBL" id="JH432064">
    <property type="status" value="NOT_ANNOTATED_CDS"/>
    <property type="molecule type" value="Genomic_DNA"/>
</dbReference>
<protein>
    <recommendedName>
        <fullName evidence="13">BHLH domain-containing protein</fullName>
    </recommendedName>
</protein>
<dbReference type="SMART" id="SM00353">
    <property type="entry name" value="HLH"/>
    <property type="match status" value="1"/>
</dbReference>
<keyword evidence="3 12" id="KW-0812">Transmembrane</keyword>
<accession>T1JCH3</accession>
<reference evidence="15" key="1">
    <citation type="submission" date="2011-05" db="EMBL/GenBank/DDBJ databases">
        <authorList>
            <person name="Richards S.R."/>
            <person name="Qu J."/>
            <person name="Jiang H."/>
            <person name="Jhangiani S.N."/>
            <person name="Agravi P."/>
            <person name="Goodspeed R."/>
            <person name="Gross S."/>
            <person name="Mandapat C."/>
            <person name="Jackson L."/>
            <person name="Mathew T."/>
            <person name="Pu L."/>
            <person name="Thornton R."/>
            <person name="Saada N."/>
            <person name="Wilczek-Boney K.B."/>
            <person name="Lee S."/>
            <person name="Kovar C."/>
            <person name="Wu Y."/>
            <person name="Scherer S.E."/>
            <person name="Worley K.C."/>
            <person name="Muzny D.M."/>
            <person name="Gibbs R."/>
        </authorList>
    </citation>
    <scope>NUCLEOTIDE SEQUENCE</scope>
    <source>
        <strain evidence="15">Brora</strain>
    </source>
</reference>
<evidence type="ECO:0000256" key="11">
    <source>
        <dbReference type="SAM" id="MobiDB-lite"/>
    </source>
</evidence>
<dbReference type="GO" id="GO:0005634">
    <property type="term" value="C:nucleus"/>
    <property type="evidence" value="ECO:0007669"/>
    <property type="project" value="UniProtKB-SubCell"/>
</dbReference>
<evidence type="ECO:0000256" key="3">
    <source>
        <dbReference type="ARBA" id="ARBA00022692"/>
    </source>
</evidence>
<evidence type="ECO:0000256" key="5">
    <source>
        <dbReference type="ARBA" id="ARBA00022989"/>
    </source>
</evidence>
<evidence type="ECO:0000256" key="12">
    <source>
        <dbReference type="SAM" id="Phobius"/>
    </source>
</evidence>
<keyword evidence="15" id="KW-1185">Reference proteome</keyword>
<evidence type="ECO:0000256" key="6">
    <source>
        <dbReference type="ARBA" id="ARBA00023015"/>
    </source>
</evidence>
<sequence>MTSLITTNMAEPGSWPFNSEPLPDLGPNLTTTNELDLGPGNDIEEMMKYCSSELFDGQLLNALASSDHFLEHDEELGFDMLINDSNMPQQINLSPHLSPLIPTQSPVTSPQLSPVPPQQLSPQPANKIKQKVLSPAPSISPSNYSHPELVTVSAPTGLVINTNNQHSQLLSTLATVQPQQQQQRYCSVSLAPNTSIAPAQVASQKHHLLQKLGQLPPQQVQQLLVQSQLLKNETVVATAYPTTPLTTVTTATPIQTLVNTNCSTILTTGIPLVLDTDKLPINRLTQIQTNVLKPKGEKRSAHNAIERRYRTSINDKIVELKNMIVGAEAKLNKSAVLRKAIDYIRYLQNSNAKLKQENMALKMGANGQKIKIESIERDNLPPEAFTPPHSDTSSPARSPLNSDSDIASSPGEVVQTLDFTVSKMNVEEGEEQQAFKGLSYGMLDRSRMALCMFMLAVLAFNPFRMFLGRIPFTSGSLDDNYSPARTILSEDEYDGKYRWQDWVLTTICVWFVNLIFIGVCLTKLLVYGEPIVRPKSESSLCFWRCRKQADFDLSKGDYPAAVNQLQKSLQALGRPLPTTRLDVFSTVVWQMIKYCFHRVWLIRWLANRAGGLRLSALERRTVRNTAKEAAIVYLKLHQFNLTGHSANGHLEGCTLVLSAINLAEAAGKAMSYECLAEIYINAALRVKEIFPNYMHFIARYFLSQARRVATTGGGQIPINLQWLCTPVGHRFFVTRKWDYNMEDSMFSHLGVTSDPLCYVMQLFREHLIEKALYTLVLPGSRKTRNGKQPKRRFQTSDILQFVQQLMECSSAAGAPKNVATSIRSGSLKSGTDEVAQWWAAVIGVAAYWLLGEDEQAERLYPIVESLPPLLEHAKDPLMRAILVAFKARRVYLSQSGARNNLACLKLCDRAGLLLRDSINYAALCAPSSRVQIAQLLISDWILYTRTAIWEEWLNDHKESCAPATQIEPFQRDLASLRTLSQQIDAALPRVFLHEATVRLMAGASPARTQQLLDRSLRRKQNASSSIICTKGHGQLGDREHAAALMLACRHLPDPLLSSPGERIGMLTEAARTLELLGDKKVLHDCHQLIMSLGTTIAK</sequence>
<keyword evidence="5 12" id="KW-1133">Transmembrane helix</keyword>
<keyword evidence="8 12" id="KW-0472">Membrane</keyword>
<feature type="region of interest" description="Disordered" evidence="11">
    <location>
        <begin position="102"/>
        <end position="123"/>
    </location>
</feature>
<dbReference type="PANTHER" id="PTHR46062:SF1">
    <property type="entry name" value="LP12374P"/>
    <property type="match status" value="1"/>
</dbReference>
<evidence type="ECO:0000256" key="9">
    <source>
        <dbReference type="ARBA" id="ARBA00023163"/>
    </source>
</evidence>
<dbReference type="EnsemblMetazoa" id="SMAR011485-RA">
    <property type="protein sequence ID" value="SMAR011485-PA"/>
    <property type="gene ID" value="SMAR011485"/>
</dbReference>
<dbReference type="InterPro" id="IPR036638">
    <property type="entry name" value="HLH_DNA-bd_sf"/>
</dbReference>
<evidence type="ECO:0000256" key="10">
    <source>
        <dbReference type="ARBA" id="ARBA00023242"/>
    </source>
</evidence>
<dbReference type="PANTHER" id="PTHR46062">
    <property type="entry name" value="STEROL REGULATORY ELEMENT-BINDING PROTEIN"/>
    <property type="match status" value="1"/>
</dbReference>
<keyword evidence="9" id="KW-0804">Transcription</keyword>
<proteinExistence type="predicted"/>
<dbReference type="CDD" id="cd11394">
    <property type="entry name" value="bHLHzip_SREBP"/>
    <property type="match status" value="1"/>
</dbReference>
<dbReference type="FunFam" id="4.10.280.10:FF:000098">
    <property type="entry name" value="Sterol regulatory element-binding protein"/>
    <property type="match status" value="1"/>
</dbReference>
<evidence type="ECO:0000256" key="7">
    <source>
        <dbReference type="ARBA" id="ARBA00023125"/>
    </source>
</evidence>
<dbReference type="Proteomes" id="UP000014500">
    <property type="component" value="Unassembled WGS sequence"/>
</dbReference>
<feature type="transmembrane region" description="Helical" evidence="12">
    <location>
        <begin position="502"/>
        <end position="526"/>
    </location>
</feature>
<evidence type="ECO:0000313" key="15">
    <source>
        <dbReference type="Proteomes" id="UP000014500"/>
    </source>
</evidence>
<feature type="region of interest" description="Disordered" evidence="11">
    <location>
        <begin position="1"/>
        <end position="20"/>
    </location>
</feature>
<keyword evidence="4" id="KW-0256">Endoplasmic reticulum</keyword>
<evidence type="ECO:0000256" key="4">
    <source>
        <dbReference type="ARBA" id="ARBA00022824"/>
    </source>
</evidence>
<dbReference type="GO" id="GO:0046983">
    <property type="term" value="F:protein dimerization activity"/>
    <property type="evidence" value="ECO:0007669"/>
    <property type="project" value="InterPro"/>
</dbReference>
<dbReference type="eggNOG" id="KOG2588">
    <property type="taxonomic scope" value="Eukaryota"/>
</dbReference>
<evidence type="ECO:0000256" key="2">
    <source>
        <dbReference type="ARBA" id="ARBA00004477"/>
    </source>
</evidence>
<evidence type="ECO:0000259" key="13">
    <source>
        <dbReference type="PROSITE" id="PS50888"/>
    </source>
</evidence>
<organism evidence="14 15">
    <name type="scientific">Strigamia maritima</name>
    <name type="common">European centipede</name>
    <name type="synonym">Geophilus maritimus</name>
    <dbReference type="NCBI Taxonomy" id="126957"/>
    <lineage>
        <taxon>Eukaryota</taxon>
        <taxon>Metazoa</taxon>
        <taxon>Ecdysozoa</taxon>
        <taxon>Arthropoda</taxon>
        <taxon>Myriapoda</taxon>
        <taxon>Chilopoda</taxon>
        <taxon>Pleurostigmophora</taxon>
        <taxon>Geophilomorpha</taxon>
        <taxon>Linotaeniidae</taxon>
        <taxon>Strigamia</taxon>
    </lineage>
</organism>
<dbReference type="AlphaFoldDB" id="T1JCH3"/>
<dbReference type="GO" id="GO:0000978">
    <property type="term" value="F:RNA polymerase II cis-regulatory region sequence-specific DNA binding"/>
    <property type="evidence" value="ECO:0007669"/>
    <property type="project" value="TreeGrafter"/>
</dbReference>
<feature type="region of interest" description="Disordered" evidence="11">
    <location>
        <begin position="379"/>
        <end position="409"/>
    </location>
</feature>
<dbReference type="OMA" id="QLCQHIP"/>